<dbReference type="InterPro" id="IPR016143">
    <property type="entry name" value="Citrate_synth-like_sm_a-sub"/>
</dbReference>
<dbReference type="GO" id="GO:0006099">
    <property type="term" value="P:tricarboxylic acid cycle"/>
    <property type="evidence" value="ECO:0007669"/>
    <property type="project" value="UniProtKB-KW"/>
</dbReference>
<dbReference type="PRINTS" id="PR00143">
    <property type="entry name" value="CITRTSNTHASE"/>
</dbReference>
<dbReference type="InterPro" id="IPR019810">
    <property type="entry name" value="Citrate_synthase_AS"/>
</dbReference>
<dbReference type="PANTHER" id="PTHR11739">
    <property type="entry name" value="CITRATE SYNTHASE"/>
    <property type="match status" value="1"/>
</dbReference>
<dbReference type="GO" id="GO:0036440">
    <property type="term" value="F:citrate synthase activity"/>
    <property type="evidence" value="ECO:0007669"/>
    <property type="project" value="UniProtKB-EC"/>
</dbReference>
<dbReference type="PIRSF" id="PIRSF001369">
    <property type="entry name" value="Citrate_synth"/>
    <property type="match status" value="1"/>
</dbReference>
<evidence type="ECO:0000256" key="8">
    <source>
        <dbReference type="RuleBase" id="RU003406"/>
    </source>
</evidence>
<keyword evidence="10" id="KW-1185">Reference proteome</keyword>
<dbReference type="InterPro" id="IPR036969">
    <property type="entry name" value="Citrate_synthase_sf"/>
</dbReference>
<comment type="catalytic activity">
    <reaction evidence="5">
        <text>oxaloacetate + acetyl-CoA + H2O = citrate + CoA + H(+)</text>
        <dbReference type="Rhea" id="RHEA:16845"/>
        <dbReference type="ChEBI" id="CHEBI:15377"/>
        <dbReference type="ChEBI" id="CHEBI:15378"/>
        <dbReference type="ChEBI" id="CHEBI:16452"/>
        <dbReference type="ChEBI" id="CHEBI:16947"/>
        <dbReference type="ChEBI" id="CHEBI:57287"/>
        <dbReference type="ChEBI" id="CHEBI:57288"/>
        <dbReference type="EC" id="2.3.3.16"/>
    </reaction>
</comment>
<sequence length="378" mass="41861">MSTAVAGKGLEGIVAANSGICYIDGDAGVLAYRGIDIHELAENSTFEETTYLLWNGILPNEFALREFQQQLALARQLDQRIVDLLKSFPTSATPMEVLRTAVSALSFYDADEKDNSHDANVRKAYNLTAQIAMIVAIYDRIRKGKEIIPPDRSLSHAGNFLWMLNGEKPSETATRTLDMALVLHADHELNASTFAARVIAATLSDIHSAITGAIGALKGPLHGGANEGVMRLLLAIDKAGSDPVDYVKNMLLAKQKIMGFGHRVYKTEDPRATHLRRMSEKLGKDSGTPKWYDMSRAIELYINQDKKLNANVDFYSASTYQTLGIDIDLYTPIFALSRIAGWAAHVIEQLDDNRLIRPRADYIGPEYPSPWIPLEERP</sequence>
<gene>
    <name evidence="9" type="ORF">MOP44_24960</name>
</gene>
<name>A0A9J7BMS8_9BACT</name>
<dbReference type="InterPro" id="IPR002020">
    <property type="entry name" value="Citrate_synthase"/>
</dbReference>
<proteinExistence type="inferred from homology"/>
<reference evidence="9" key="1">
    <citation type="submission" date="2021-04" db="EMBL/GenBank/DDBJ databases">
        <title>Phylogenetic analysis of Acidobacteriaceae.</title>
        <authorList>
            <person name="Qiu L."/>
            <person name="Zhang Q."/>
        </authorList>
    </citation>
    <scope>NUCLEOTIDE SEQUENCE</scope>
    <source>
        <strain evidence="9">DSM 25168</strain>
    </source>
</reference>
<dbReference type="InterPro" id="IPR011278">
    <property type="entry name" value="2-MeCitrate/Citrate_synth_II"/>
</dbReference>
<evidence type="ECO:0000256" key="1">
    <source>
        <dbReference type="ARBA" id="ARBA00004751"/>
    </source>
</evidence>
<evidence type="ECO:0000313" key="9">
    <source>
        <dbReference type="EMBL" id="UWZ83801.1"/>
    </source>
</evidence>
<feature type="active site" evidence="7">
    <location>
        <position position="313"/>
    </location>
</feature>
<protein>
    <recommendedName>
        <fullName evidence="6">Citrate synthase</fullName>
    </recommendedName>
</protein>
<dbReference type="RefSeq" id="WP_260793232.1">
    <property type="nucleotide sequence ID" value="NZ_CP093313.1"/>
</dbReference>
<accession>A0A9J7BMS8</accession>
<dbReference type="PROSITE" id="PS00480">
    <property type="entry name" value="CITRATE_SYNTHASE"/>
    <property type="match status" value="1"/>
</dbReference>
<dbReference type="EMBL" id="CP093313">
    <property type="protein sequence ID" value="UWZ83801.1"/>
    <property type="molecule type" value="Genomic_DNA"/>
</dbReference>
<dbReference type="SUPFAM" id="SSF48256">
    <property type="entry name" value="Citrate synthase"/>
    <property type="match status" value="1"/>
</dbReference>
<dbReference type="GO" id="GO:0005829">
    <property type="term" value="C:cytosol"/>
    <property type="evidence" value="ECO:0007669"/>
    <property type="project" value="TreeGrafter"/>
</dbReference>
<comment type="similarity">
    <text evidence="2 6 8">Belongs to the citrate synthase family.</text>
</comment>
<evidence type="ECO:0000256" key="5">
    <source>
        <dbReference type="ARBA" id="ARBA00049288"/>
    </source>
</evidence>
<dbReference type="KEGG" id="orp:MOP44_24960"/>
<evidence type="ECO:0000256" key="4">
    <source>
        <dbReference type="ARBA" id="ARBA00022679"/>
    </source>
</evidence>
<evidence type="ECO:0000256" key="6">
    <source>
        <dbReference type="PIRNR" id="PIRNR001369"/>
    </source>
</evidence>
<keyword evidence="4 6" id="KW-0808">Transferase</keyword>
<feature type="active site" evidence="7">
    <location>
        <position position="262"/>
    </location>
</feature>
<dbReference type="InterPro" id="IPR016142">
    <property type="entry name" value="Citrate_synth-like_lrg_a-sub"/>
</dbReference>
<organism evidence="9 10">
    <name type="scientific">Occallatibacter riparius</name>
    <dbReference type="NCBI Taxonomy" id="1002689"/>
    <lineage>
        <taxon>Bacteria</taxon>
        <taxon>Pseudomonadati</taxon>
        <taxon>Acidobacteriota</taxon>
        <taxon>Terriglobia</taxon>
        <taxon>Terriglobales</taxon>
        <taxon>Acidobacteriaceae</taxon>
        <taxon>Occallatibacter</taxon>
    </lineage>
</organism>
<dbReference type="Pfam" id="PF00285">
    <property type="entry name" value="Citrate_synt"/>
    <property type="match status" value="1"/>
</dbReference>
<dbReference type="Gene3D" id="1.10.230.10">
    <property type="entry name" value="Cytochrome P450-Terp, domain 2"/>
    <property type="match status" value="1"/>
</dbReference>
<comment type="pathway">
    <text evidence="1">Carbohydrate metabolism; tricarboxylic acid cycle; isocitrate from oxaloacetate: step 1/2.</text>
</comment>
<dbReference type="CDD" id="cd06110">
    <property type="entry name" value="BSuCS-II_like"/>
    <property type="match status" value="1"/>
</dbReference>
<dbReference type="PANTHER" id="PTHR11739:SF4">
    <property type="entry name" value="CITRATE SYNTHASE, PEROXISOMAL"/>
    <property type="match status" value="1"/>
</dbReference>
<dbReference type="NCBIfam" id="TIGR01800">
    <property type="entry name" value="cit_synth_II"/>
    <property type="match status" value="1"/>
</dbReference>
<evidence type="ECO:0000256" key="3">
    <source>
        <dbReference type="ARBA" id="ARBA00022532"/>
    </source>
</evidence>
<dbReference type="Proteomes" id="UP001059380">
    <property type="component" value="Chromosome"/>
</dbReference>
<dbReference type="GO" id="GO:0005975">
    <property type="term" value="P:carbohydrate metabolic process"/>
    <property type="evidence" value="ECO:0007669"/>
    <property type="project" value="TreeGrafter"/>
</dbReference>
<dbReference type="AlphaFoldDB" id="A0A9J7BMS8"/>
<keyword evidence="3" id="KW-0816">Tricarboxylic acid cycle</keyword>
<evidence type="ECO:0000313" key="10">
    <source>
        <dbReference type="Proteomes" id="UP001059380"/>
    </source>
</evidence>
<evidence type="ECO:0000256" key="2">
    <source>
        <dbReference type="ARBA" id="ARBA00010566"/>
    </source>
</evidence>
<dbReference type="Gene3D" id="1.10.580.10">
    <property type="entry name" value="Citrate Synthase, domain 1"/>
    <property type="match status" value="1"/>
</dbReference>
<evidence type="ECO:0000256" key="7">
    <source>
        <dbReference type="PIRSR" id="PIRSR001369-1"/>
    </source>
</evidence>
<dbReference type="InterPro" id="IPR024176">
    <property type="entry name" value="Citrate_synthase_bac-typ"/>
</dbReference>